<dbReference type="Proteomes" id="UP000503840">
    <property type="component" value="Unassembled WGS sequence"/>
</dbReference>
<proteinExistence type="predicted"/>
<comment type="caution">
    <text evidence="1">The sequence shown here is derived from an EMBL/GenBank/DDBJ whole genome shotgun (WGS) entry which is preliminary data.</text>
</comment>
<keyword evidence="2" id="KW-1185">Reference proteome</keyword>
<sequence length="149" mass="16713">MSDTAKQQKKLKKRIQAIKERKTSGAQDIADAVLTFCRPLLQESQALNGEDNAVGLGVFAWNAAFLTKDRWSANLKNSLGRFNLSTDAQEALEGIVEEMIRQKKLMHPNDMRVITHYDVKVADGKLELTVDAKVATKPQMPKFNDLPQM</sequence>
<name>A0A7J0BK84_9BACT</name>
<gene>
    <name evidence="1" type="ORF">DSM101010T_24810</name>
</gene>
<evidence type="ECO:0000313" key="1">
    <source>
        <dbReference type="EMBL" id="GFM34116.1"/>
    </source>
</evidence>
<organism evidence="1 2">
    <name type="scientific">Desulfovibrio subterraneus</name>
    <dbReference type="NCBI Taxonomy" id="2718620"/>
    <lineage>
        <taxon>Bacteria</taxon>
        <taxon>Pseudomonadati</taxon>
        <taxon>Thermodesulfobacteriota</taxon>
        <taxon>Desulfovibrionia</taxon>
        <taxon>Desulfovibrionales</taxon>
        <taxon>Desulfovibrionaceae</taxon>
        <taxon>Desulfovibrio</taxon>
    </lineage>
</organism>
<dbReference type="EMBL" id="BLVO01000013">
    <property type="protein sequence ID" value="GFM34116.1"/>
    <property type="molecule type" value="Genomic_DNA"/>
</dbReference>
<accession>A0A7J0BK84</accession>
<dbReference type="AlphaFoldDB" id="A0A7J0BK84"/>
<evidence type="ECO:0000313" key="2">
    <source>
        <dbReference type="Proteomes" id="UP000503840"/>
    </source>
</evidence>
<dbReference type="RefSeq" id="WP_174405740.1">
    <property type="nucleotide sequence ID" value="NZ_BLVO01000013.1"/>
</dbReference>
<reference evidence="1 2" key="1">
    <citation type="submission" date="2020-05" db="EMBL/GenBank/DDBJ databases">
        <title>Draft genome sequence of Desulfovibrio sp. strain HN2T.</title>
        <authorList>
            <person name="Ueno A."/>
            <person name="Tamazawa S."/>
            <person name="Tamamura S."/>
            <person name="Murakami T."/>
            <person name="Kiyama T."/>
            <person name="Inomata H."/>
            <person name="Amano Y."/>
            <person name="Miyakawa K."/>
            <person name="Tamaki H."/>
            <person name="Naganuma T."/>
            <person name="Kaneko K."/>
        </authorList>
    </citation>
    <scope>NUCLEOTIDE SEQUENCE [LARGE SCALE GENOMIC DNA]</scope>
    <source>
        <strain evidence="1 2">HN2</strain>
    </source>
</reference>
<protein>
    <submittedName>
        <fullName evidence="1">Uncharacterized protein</fullName>
    </submittedName>
</protein>